<dbReference type="OrthoDB" id="10434182at2759"/>
<evidence type="ECO:0000256" key="2">
    <source>
        <dbReference type="SAM" id="MobiDB-lite"/>
    </source>
</evidence>
<organism evidence="3 4">
    <name type="scientific">Tritrichomonas foetus</name>
    <dbReference type="NCBI Taxonomy" id="1144522"/>
    <lineage>
        <taxon>Eukaryota</taxon>
        <taxon>Metamonada</taxon>
        <taxon>Parabasalia</taxon>
        <taxon>Tritrichomonadida</taxon>
        <taxon>Tritrichomonadidae</taxon>
        <taxon>Tritrichomonas</taxon>
    </lineage>
</organism>
<feature type="compositionally biased region" description="Low complexity" evidence="2">
    <location>
        <begin position="366"/>
        <end position="380"/>
    </location>
</feature>
<gene>
    <name evidence="3" type="ORF">TRFO_26241</name>
</gene>
<feature type="region of interest" description="Disordered" evidence="2">
    <location>
        <begin position="359"/>
        <end position="380"/>
    </location>
</feature>
<proteinExistence type="predicted"/>
<feature type="coiled-coil region" evidence="1">
    <location>
        <begin position="222"/>
        <end position="263"/>
    </location>
</feature>
<dbReference type="VEuPathDB" id="TrichDB:TRFO_26241"/>
<evidence type="ECO:0000313" key="3">
    <source>
        <dbReference type="EMBL" id="OHT05883.1"/>
    </source>
</evidence>
<sequence>MSEQTNVAFPIAPKKKLRIVIRDNFEDVENDSTEFLLSQLDATEKNEQDIVRAVSSANNESIPVPEVKRIPEISAEFLKSGAVFDAPERCYNYDSDYFDPLKYFADETDMKWVDDFNKTHKFLKVSIRDVEIVFEKIESIVKDYIIEEPKLSQILHLIPEPAPPYSVISAIYDHWLTREKQNGSIIKYREFPPDHCLLRNVTTTQNRTLFKVRKALNDGEYMKRLFKELKDIQNERAKALETLRKQEERQREDQRMLREEMRKIKKIIGQNSCLVQEPKPMKKRTFDETVNQPNLLLESTIPQPPTKPSFLNWCMKQQLSNSTEETNNFLNSSLNNSINVSMNNENFGNMSSVNDNMNGNFGGSTNDGMNGGNIDDNNNV</sequence>
<dbReference type="GeneID" id="94839536"/>
<comment type="caution">
    <text evidence="3">The sequence shown here is derived from an EMBL/GenBank/DDBJ whole genome shotgun (WGS) entry which is preliminary data.</text>
</comment>
<accession>A0A1J4K3W8</accession>
<reference evidence="3" key="1">
    <citation type="submission" date="2016-10" db="EMBL/GenBank/DDBJ databases">
        <authorList>
            <person name="Benchimol M."/>
            <person name="Almeida L.G."/>
            <person name="Vasconcelos A.T."/>
            <person name="Perreira-Neves A."/>
            <person name="Rosa I.A."/>
            <person name="Tasca T."/>
            <person name="Bogo M.R."/>
            <person name="de Souza W."/>
        </authorList>
    </citation>
    <scope>NUCLEOTIDE SEQUENCE [LARGE SCALE GENOMIC DNA]</scope>
    <source>
        <strain evidence="3">K</strain>
    </source>
</reference>
<keyword evidence="1" id="KW-0175">Coiled coil</keyword>
<keyword evidence="4" id="KW-1185">Reference proteome</keyword>
<evidence type="ECO:0008006" key="5">
    <source>
        <dbReference type="Google" id="ProtNLM"/>
    </source>
</evidence>
<protein>
    <recommendedName>
        <fullName evidence="5">Enhancer of polycomb-like protein</fullName>
    </recommendedName>
</protein>
<name>A0A1J4K3W8_9EUKA</name>
<evidence type="ECO:0000256" key="1">
    <source>
        <dbReference type="SAM" id="Coils"/>
    </source>
</evidence>
<dbReference type="EMBL" id="MLAK01000743">
    <property type="protein sequence ID" value="OHT05883.1"/>
    <property type="molecule type" value="Genomic_DNA"/>
</dbReference>
<dbReference type="RefSeq" id="XP_068359019.1">
    <property type="nucleotide sequence ID" value="XM_068504832.1"/>
</dbReference>
<evidence type="ECO:0000313" key="4">
    <source>
        <dbReference type="Proteomes" id="UP000179807"/>
    </source>
</evidence>
<dbReference type="AlphaFoldDB" id="A0A1J4K3W8"/>
<dbReference type="Proteomes" id="UP000179807">
    <property type="component" value="Unassembled WGS sequence"/>
</dbReference>